<comment type="caution">
    <text evidence="3">The sequence shown here is derived from an EMBL/GenBank/DDBJ whole genome shotgun (WGS) entry which is preliminary data.</text>
</comment>
<sequence>MLHRHPILGIMTIAYLAFVGWITLTPQPYDGRTASVLDRFLDFFARHDATDWITFDRVEAAANVVMFVPVGLFFVLLFGRRLWFLAIVAGALFSIGIEYVQLEFLPSRVADVRDVVTNTSGTIIGVLIGLVLSWPKARRIRRDGRAVTEAQRTRRLAS</sequence>
<dbReference type="Proteomes" id="UP001425155">
    <property type="component" value="Unassembled WGS sequence"/>
</dbReference>
<name>A0ABU9W2U2_9MICO</name>
<dbReference type="InterPro" id="IPR053150">
    <property type="entry name" value="Teicoplanin_resist-assoc"/>
</dbReference>
<evidence type="ECO:0000313" key="4">
    <source>
        <dbReference type="Proteomes" id="UP001425155"/>
    </source>
</evidence>
<keyword evidence="1" id="KW-1133">Transmembrane helix</keyword>
<feature type="transmembrane region" description="Helical" evidence="1">
    <location>
        <begin position="60"/>
        <end position="77"/>
    </location>
</feature>
<keyword evidence="4" id="KW-1185">Reference proteome</keyword>
<dbReference type="RefSeq" id="WP_342112769.1">
    <property type="nucleotide sequence ID" value="NZ_JBCAUN010000001.1"/>
</dbReference>
<evidence type="ECO:0000313" key="3">
    <source>
        <dbReference type="EMBL" id="MEN1946317.1"/>
    </source>
</evidence>
<dbReference type="InterPro" id="IPR006976">
    <property type="entry name" value="VanZ-like"/>
</dbReference>
<dbReference type="PANTHER" id="PTHR36834">
    <property type="entry name" value="MEMBRANE PROTEIN-RELATED"/>
    <property type="match status" value="1"/>
</dbReference>
<feature type="transmembrane region" description="Helical" evidence="1">
    <location>
        <begin position="115"/>
        <end position="135"/>
    </location>
</feature>
<keyword evidence="1" id="KW-0812">Transmembrane</keyword>
<protein>
    <submittedName>
        <fullName evidence="3">VanZ family protein</fullName>
    </submittedName>
</protein>
<dbReference type="PANTHER" id="PTHR36834:SF1">
    <property type="entry name" value="INTEGRAL MEMBRANE PROTEIN"/>
    <property type="match status" value="1"/>
</dbReference>
<dbReference type="EMBL" id="JBCLVG010000001">
    <property type="protein sequence ID" value="MEN1946317.1"/>
    <property type="molecule type" value="Genomic_DNA"/>
</dbReference>
<accession>A0ABU9W2U2</accession>
<keyword evidence="1" id="KW-0472">Membrane</keyword>
<gene>
    <name evidence="3" type="ORF">WJX64_07165</name>
</gene>
<organism evidence="3 4">
    <name type="scientific">Leifsonia stereocauli</name>
    <dbReference type="NCBI Taxonomy" id="3134136"/>
    <lineage>
        <taxon>Bacteria</taxon>
        <taxon>Bacillati</taxon>
        <taxon>Actinomycetota</taxon>
        <taxon>Actinomycetes</taxon>
        <taxon>Micrococcales</taxon>
        <taxon>Microbacteriaceae</taxon>
        <taxon>Leifsonia</taxon>
    </lineage>
</organism>
<dbReference type="Pfam" id="PF04892">
    <property type="entry name" value="VanZ"/>
    <property type="match status" value="1"/>
</dbReference>
<feature type="transmembrane region" description="Helical" evidence="1">
    <location>
        <begin position="82"/>
        <end position="100"/>
    </location>
</feature>
<feature type="domain" description="VanZ-like" evidence="2">
    <location>
        <begin position="13"/>
        <end position="131"/>
    </location>
</feature>
<proteinExistence type="predicted"/>
<reference evidence="3 4" key="1">
    <citation type="submission" date="2024-03" db="EMBL/GenBank/DDBJ databases">
        <title>YIM 134122 draft genome.</title>
        <authorList>
            <person name="Zuo S."/>
            <person name="Xiong L."/>
        </authorList>
    </citation>
    <scope>NUCLEOTIDE SEQUENCE [LARGE SCALE GENOMIC DNA]</scope>
    <source>
        <strain evidence="3 4">YIM 134122</strain>
    </source>
</reference>
<feature type="transmembrane region" description="Helical" evidence="1">
    <location>
        <begin position="7"/>
        <end position="24"/>
    </location>
</feature>
<evidence type="ECO:0000256" key="1">
    <source>
        <dbReference type="SAM" id="Phobius"/>
    </source>
</evidence>
<evidence type="ECO:0000259" key="2">
    <source>
        <dbReference type="Pfam" id="PF04892"/>
    </source>
</evidence>